<dbReference type="InterPro" id="IPR001245">
    <property type="entry name" value="Ser-Thr/Tyr_kinase_cat_dom"/>
</dbReference>
<dbReference type="Pfam" id="PF08263">
    <property type="entry name" value="LRRNT_2"/>
    <property type="match status" value="1"/>
</dbReference>
<gene>
    <name evidence="12" type="ORF">MA16_Dca025751</name>
</gene>
<dbReference type="PRINTS" id="PR00019">
    <property type="entry name" value="LEURICHRPT"/>
</dbReference>
<feature type="transmembrane region" description="Helical" evidence="9">
    <location>
        <begin position="222"/>
        <end position="245"/>
    </location>
</feature>
<dbReference type="GO" id="GO:0016020">
    <property type="term" value="C:membrane"/>
    <property type="evidence" value="ECO:0007669"/>
    <property type="project" value="UniProtKB-SubCell"/>
</dbReference>
<keyword evidence="5" id="KW-0677">Repeat</keyword>
<evidence type="ECO:0000256" key="7">
    <source>
        <dbReference type="ARBA" id="ARBA00023136"/>
    </source>
</evidence>
<reference evidence="12 13" key="1">
    <citation type="journal article" date="2016" name="Sci. Rep.">
        <title>The Dendrobium catenatum Lindl. genome sequence provides insights into polysaccharide synthase, floral development and adaptive evolution.</title>
        <authorList>
            <person name="Zhang G.Q."/>
            <person name="Xu Q."/>
            <person name="Bian C."/>
            <person name="Tsai W.C."/>
            <person name="Yeh C.M."/>
            <person name="Liu K.W."/>
            <person name="Yoshida K."/>
            <person name="Zhang L.S."/>
            <person name="Chang S.B."/>
            <person name="Chen F."/>
            <person name="Shi Y."/>
            <person name="Su Y.Y."/>
            <person name="Zhang Y.Q."/>
            <person name="Chen L.J."/>
            <person name="Yin Y."/>
            <person name="Lin M."/>
            <person name="Huang H."/>
            <person name="Deng H."/>
            <person name="Wang Z.W."/>
            <person name="Zhu S.L."/>
            <person name="Zhao X."/>
            <person name="Deng C."/>
            <person name="Niu S.C."/>
            <person name="Huang J."/>
            <person name="Wang M."/>
            <person name="Liu G.H."/>
            <person name="Yang H.J."/>
            <person name="Xiao X.J."/>
            <person name="Hsiao Y.Y."/>
            <person name="Wu W.L."/>
            <person name="Chen Y.Y."/>
            <person name="Mitsuda N."/>
            <person name="Ohme-Takagi M."/>
            <person name="Luo Y.B."/>
            <person name="Van de Peer Y."/>
            <person name="Liu Z.J."/>
        </authorList>
    </citation>
    <scope>NUCLEOTIDE SEQUENCE [LARGE SCALE GENOMIC DNA]</scope>
    <source>
        <tissue evidence="12">The whole plant</tissue>
    </source>
</reference>
<name>A0A2I0WC87_9ASPA</name>
<accession>A0A2I0WC87</accession>
<keyword evidence="10" id="KW-0732">Signal</keyword>
<dbReference type="InterPro" id="IPR011009">
    <property type="entry name" value="Kinase-like_dom_sf"/>
</dbReference>
<keyword evidence="7 9" id="KW-0472">Membrane</keyword>
<evidence type="ECO:0000256" key="10">
    <source>
        <dbReference type="SAM" id="SignalP"/>
    </source>
</evidence>
<dbReference type="InterPro" id="IPR013210">
    <property type="entry name" value="LRR_N_plant-typ"/>
</dbReference>
<evidence type="ECO:0000256" key="3">
    <source>
        <dbReference type="ARBA" id="ARBA00022614"/>
    </source>
</evidence>
<dbReference type="EMBL" id="KZ502757">
    <property type="protein sequence ID" value="PKU73289.1"/>
    <property type="molecule type" value="Genomic_DNA"/>
</dbReference>
<dbReference type="STRING" id="906689.A0A2I0WC87"/>
<comment type="subcellular location">
    <subcellularLocation>
        <location evidence="1">Membrane</location>
        <topology evidence="1">Single-pass membrane protein</topology>
    </subcellularLocation>
</comment>
<keyword evidence="13" id="KW-1185">Reference proteome</keyword>
<evidence type="ECO:0000259" key="11">
    <source>
        <dbReference type="PROSITE" id="PS50011"/>
    </source>
</evidence>
<feature type="signal peptide" evidence="10">
    <location>
        <begin position="1"/>
        <end position="25"/>
    </location>
</feature>
<keyword evidence="3" id="KW-0433">Leucine-rich repeat</keyword>
<evidence type="ECO:0000313" key="12">
    <source>
        <dbReference type="EMBL" id="PKU73289.1"/>
    </source>
</evidence>
<dbReference type="SUPFAM" id="SSF56112">
    <property type="entry name" value="Protein kinase-like (PK-like)"/>
    <property type="match status" value="1"/>
</dbReference>
<dbReference type="GO" id="GO:0004672">
    <property type="term" value="F:protein kinase activity"/>
    <property type="evidence" value="ECO:0007669"/>
    <property type="project" value="InterPro"/>
</dbReference>
<dbReference type="Pfam" id="PF13855">
    <property type="entry name" value="LRR_8"/>
    <property type="match status" value="1"/>
</dbReference>
<proteinExistence type="inferred from homology"/>
<dbReference type="Proteomes" id="UP000233837">
    <property type="component" value="Unassembled WGS sequence"/>
</dbReference>
<keyword evidence="8" id="KW-0325">Glycoprotein</keyword>
<dbReference type="InterPro" id="IPR000719">
    <property type="entry name" value="Prot_kinase_dom"/>
</dbReference>
<keyword evidence="6 9" id="KW-1133">Transmembrane helix</keyword>
<evidence type="ECO:0000256" key="1">
    <source>
        <dbReference type="ARBA" id="ARBA00004167"/>
    </source>
</evidence>
<dbReference type="Pfam" id="PF00560">
    <property type="entry name" value="LRR_1"/>
    <property type="match status" value="1"/>
</dbReference>
<dbReference type="FunFam" id="3.80.10.10:FF:000111">
    <property type="entry name" value="LRR receptor-like serine/threonine-protein kinase ERECTA"/>
    <property type="match status" value="1"/>
</dbReference>
<dbReference type="PROSITE" id="PS50011">
    <property type="entry name" value="PROTEIN_KINASE_DOM"/>
    <property type="match status" value="1"/>
</dbReference>
<dbReference type="Gene3D" id="3.80.10.10">
    <property type="entry name" value="Ribonuclease Inhibitor"/>
    <property type="match status" value="1"/>
</dbReference>
<evidence type="ECO:0000256" key="5">
    <source>
        <dbReference type="ARBA" id="ARBA00022737"/>
    </source>
</evidence>
<evidence type="ECO:0000256" key="6">
    <source>
        <dbReference type="ARBA" id="ARBA00022989"/>
    </source>
</evidence>
<dbReference type="PANTHER" id="PTHR48007:SF86">
    <property type="entry name" value="(WILD MALAYSIAN BANANA) HYPOTHETICAL PROTEIN"/>
    <property type="match status" value="1"/>
</dbReference>
<reference evidence="12 13" key="2">
    <citation type="journal article" date="2017" name="Nature">
        <title>The Apostasia genome and the evolution of orchids.</title>
        <authorList>
            <person name="Zhang G.Q."/>
            <person name="Liu K.W."/>
            <person name="Li Z."/>
            <person name="Lohaus R."/>
            <person name="Hsiao Y.Y."/>
            <person name="Niu S.C."/>
            <person name="Wang J.Y."/>
            <person name="Lin Y.C."/>
            <person name="Xu Q."/>
            <person name="Chen L.J."/>
            <person name="Yoshida K."/>
            <person name="Fujiwara S."/>
            <person name="Wang Z.W."/>
            <person name="Zhang Y.Q."/>
            <person name="Mitsuda N."/>
            <person name="Wang M."/>
            <person name="Liu G.H."/>
            <person name="Pecoraro L."/>
            <person name="Huang H.X."/>
            <person name="Xiao X.J."/>
            <person name="Lin M."/>
            <person name="Wu X.Y."/>
            <person name="Wu W.L."/>
            <person name="Chen Y.Y."/>
            <person name="Chang S.B."/>
            <person name="Sakamoto S."/>
            <person name="Ohme-Takagi M."/>
            <person name="Yagi M."/>
            <person name="Zeng S.J."/>
            <person name="Shen C.Y."/>
            <person name="Yeh C.M."/>
            <person name="Luo Y.B."/>
            <person name="Tsai W.C."/>
            <person name="Van de Peer Y."/>
            <person name="Liu Z.J."/>
        </authorList>
    </citation>
    <scope>NUCLEOTIDE SEQUENCE [LARGE SCALE GENOMIC DNA]</scope>
    <source>
        <tissue evidence="12">The whole plant</tissue>
    </source>
</reference>
<dbReference type="SUPFAM" id="SSF52058">
    <property type="entry name" value="L domain-like"/>
    <property type="match status" value="1"/>
</dbReference>
<evidence type="ECO:0000256" key="2">
    <source>
        <dbReference type="ARBA" id="ARBA00009592"/>
    </source>
</evidence>
<dbReference type="GO" id="GO:0005524">
    <property type="term" value="F:ATP binding"/>
    <property type="evidence" value="ECO:0007669"/>
    <property type="project" value="InterPro"/>
</dbReference>
<feature type="chain" id="PRO_5014155731" evidence="10">
    <location>
        <begin position="26"/>
        <end position="616"/>
    </location>
</feature>
<dbReference type="Gene3D" id="3.30.200.20">
    <property type="entry name" value="Phosphorylase Kinase, domain 1"/>
    <property type="match status" value="1"/>
</dbReference>
<keyword evidence="12" id="KW-0418">Kinase</keyword>
<keyword evidence="12" id="KW-0808">Transferase</keyword>
<dbReference type="FunFam" id="3.30.200.20:FF:000428">
    <property type="entry name" value="Inactive LRR receptor-like serine/threonine-protein kinase BIR2"/>
    <property type="match status" value="1"/>
</dbReference>
<keyword evidence="4 9" id="KW-0812">Transmembrane</keyword>
<dbReference type="InterPro" id="IPR001611">
    <property type="entry name" value="Leu-rich_rpt"/>
</dbReference>
<dbReference type="Pfam" id="PF07714">
    <property type="entry name" value="PK_Tyr_Ser-Thr"/>
    <property type="match status" value="1"/>
</dbReference>
<dbReference type="AlphaFoldDB" id="A0A2I0WC87"/>
<comment type="similarity">
    <text evidence="2">Belongs to the RLP family.</text>
</comment>
<evidence type="ECO:0000256" key="8">
    <source>
        <dbReference type="ARBA" id="ARBA00023180"/>
    </source>
</evidence>
<organism evidence="12 13">
    <name type="scientific">Dendrobium catenatum</name>
    <dbReference type="NCBI Taxonomy" id="906689"/>
    <lineage>
        <taxon>Eukaryota</taxon>
        <taxon>Viridiplantae</taxon>
        <taxon>Streptophyta</taxon>
        <taxon>Embryophyta</taxon>
        <taxon>Tracheophyta</taxon>
        <taxon>Spermatophyta</taxon>
        <taxon>Magnoliopsida</taxon>
        <taxon>Liliopsida</taxon>
        <taxon>Asparagales</taxon>
        <taxon>Orchidaceae</taxon>
        <taxon>Epidendroideae</taxon>
        <taxon>Malaxideae</taxon>
        <taxon>Dendrobiinae</taxon>
        <taxon>Dendrobium</taxon>
    </lineage>
</organism>
<dbReference type="Gene3D" id="1.10.510.10">
    <property type="entry name" value="Transferase(Phosphotransferase) domain 1"/>
    <property type="match status" value="1"/>
</dbReference>
<evidence type="ECO:0000256" key="9">
    <source>
        <dbReference type="SAM" id="Phobius"/>
    </source>
</evidence>
<feature type="domain" description="Protein kinase" evidence="11">
    <location>
        <begin position="306"/>
        <end position="589"/>
    </location>
</feature>
<dbReference type="InterPro" id="IPR032675">
    <property type="entry name" value="LRR_dom_sf"/>
</dbReference>
<protein>
    <submittedName>
        <fullName evidence="12">Putative inactive receptor kinase</fullName>
    </submittedName>
</protein>
<evidence type="ECO:0000313" key="13">
    <source>
        <dbReference type="Proteomes" id="UP000233837"/>
    </source>
</evidence>
<evidence type="ECO:0000256" key="4">
    <source>
        <dbReference type="ARBA" id="ARBA00022692"/>
    </source>
</evidence>
<dbReference type="OrthoDB" id="598358at2759"/>
<dbReference type="InterPro" id="IPR046959">
    <property type="entry name" value="PRK1-6/SRF4-like"/>
</dbReference>
<keyword evidence="12" id="KW-0675">Receptor</keyword>
<dbReference type="PANTHER" id="PTHR48007">
    <property type="entry name" value="LEUCINE-RICH REPEAT RECEPTOR-LIKE PROTEIN KINASE PXC1"/>
    <property type="match status" value="1"/>
</dbReference>
<sequence length="616" mass="66609">MNRRWATRCAATFLLLCMTQTSVSPVIEDDVRCLRELKQSLGDPDGHLAWNFSNTTVGFVCNFVGVGCWNPQENRILSLSFPSMSLTGGIPSALQFCSGVNSLDLSDNSLTGPIPPDLCKWIPYLVKLDLSGNSLTGSIPPELSNCSFLNSLDLSSNSLSGPIPASLSGLERLRTLDLSNNHLSGAIPASFGDSFPSSSFDSNEGLCGQPVSSHCGSRSHTGLIIIIAAGVFGAVASLALAYFGWRCYFSSEKKKSGDAISGEEGRLWAARLRASHNRLVPVSLFQKPIVKVKLADLLAATRDFHRDYIIIAGSERVGTAFKAVLPDGSALAVKRLHGCSLGEKQFRSEMGRISQLRHPNLVPLLGFCVVEDERFLVYKYMPDGALYSRLRAPTGNLKWSARLRIGIGASHGLAWLHHGFPTPFLHQTISSSGILLDEDWEARITDFGLPKLVSSSQADAGVARSAGASPFLNGDFGEFGYIPPEYASNPIATVKGDVYAFGVVLLELVTGQKPTEISADLAGEGFKGSLVDWINQLAAAGQLPESVDRSISGEESDGEILQFLRIAVTCVANRPKDRPSMYRVYHSLKSLGDKYNSSEQFEEFPLIYGKDDSDSL</sequence>